<name>A0A133VQZ4_9EURY</name>
<keyword evidence="2" id="KW-1185">Reference proteome</keyword>
<proteinExistence type="predicted"/>
<evidence type="ECO:0000313" key="2">
    <source>
        <dbReference type="Proteomes" id="UP000070175"/>
    </source>
</evidence>
<sequence length="166" mass="19364">MKRKIEIDVVVGLAFGKRENGLGKSNDKIAEIAWRWSGGEERKSPMILQKEVAQAFPDELEDEIIVISEHQTPGKYLDTFEVVNQAREIMEKKKWVTPVLVCHPSHLWRSLRVFWKMGIGGVVTPSPEELREIPFSESDQIWTRNALFWWIKEIPVITWYKLNGYI</sequence>
<organism evidence="1 2">
    <name type="scientific">candidate division MSBL1 archaeon SCGC-AAA382N08</name>
    <dbReference type="NCBI Taxonomy" id="1698285"/>
    <lineage>
        <taxon>Archaea</taxon>
        <taxon>Methanobacteriati</taxon>
        <taxon>Methanobacteriota</taxon>
        <taxon>candidate division MSBL1</taxon>
    </lineage>
</organism>
<dbReference type="EMBL" id="LHYJ01000001">
    <property type="protein sequence ID" value="KXB08864.1"/>
    <property type="molecule type" value="Genomic_DNA"/>
</dbReference>
<reference evidence="1 2" key="1">
    <citation type="journal article" date="2016" name="Sci. Rep.">
        <title>Metabolic traits of an uncultured archaeal lineage -MSBL1- from brine pools of the Red Sea.</title>
        <authorList>
            <person name="Mwirichia R."/>
            <person name="Alam I."/>
            <person name="Rashid M."/>
            <person name="Vinu M."/>
            <person name="Ba-Alawi W."/>
            <person name="Anthony Kamau A."/>
            <person name="Kamanda Ngugi D."/>
            <person name="Goker M."/>
            <person name="Klenk H.P."/>
            <person name="Bajic V."/>
            <person name="Stingl U."/>
        </authorList>
    </citation>
    <scope>NUCLEOTIDE SEQUENCE [LARGE SCALE GENOMIC DNA]</scope>
    <source>
        <strain evidence="1">SCGC-AAA382N08</strain>
    </source>
</reference>
<dbReference type="Proteomes" id="UP000070175">
    <property type="component" value="Unassembled WGS sequence"/>
</dbReference>
<accession>A0A133VQZ4</accession>
<comment type="caution">
    <text evidence="1">The sequence shown here is derived from an EMBL/GenBank/DDBJ whole genome shotgun (WGS) entry which is preliminary data.</text>
</comment>
<protein>
    <recommendedName>
        <fullName evidence="3">DUF218 domain-containing protein</fullName>
    </recommendedName>
</protein>
<evidence type="ECO:0000313" key="1">
    <source>
        <dbReference type="EMBL" id="KXB08864.1"/>
    </source>
</evidence>
<evidence type="ECO:0008006" key="3">
    <source>
        <dbReference type="Google" id="ProtNLM"/>
    </source>
</evidence>
<gene>
    <name evidence="1" type="ORF">AKJ56_00185</name>
</gene>
<dbReference type="AlphaFoldDB" id="A0A133VQZ4"/>